<dbReference type="Pfam" id="PF16029">
    <property type="entry name" value="DUF4787"/>
    <property type="match status" value="1"/>
</dbReference>
<dbReference type="Proteomes" id="UP000747542">
    <property type="component" value="Unassembled WGS sequence"/>
</dbReference>
<protein>
    <submittedName>
        <fullName evidence="3">Uncharacterized protein</fullName>
    </submittedName>
</protein>
<comment type="caution">
    <text evidence="3">The sequence shown here is derived from an EMBL/GenBank/DDBJ whole genome shotgun (WGS) entry which is preliminary data.</text>
</comment>
<evidence type="ECO:0000313" key="4">
    <source>
        <dbReference type="Proteomes" id="UP000747542"/>
    </source>
</evidence>
<dbReference type="InterPro" id="IPR031985">
    <property type="entry name" value="DUF4787"/>
</dbReference>
<organism evidence="3 4">
    <name type="scientific">Homarus americanus</name>
    <name type="common">American lobster</name>
    <dbReference type="NCBI Taxonomy" id="6706"/>
    <lineage>
        <taxon>Eukaryota</taxon>
        <taxon>Metazoa</taxon>
        <taxon>Ecdysozoa</taxon>
        <taxon>Arthropoda</taxon>
        <taxon>Crustacea</taxon>
        <taxon>Multicrustacea</taxon>
        <taxon>Malacostraca</taxon>
        <taxon>Eumalacostraca</taxon>
        <taxon>Eucarida</taxon>
        <taxon>Decapoda</taxon>
        <taxon>Pleocyemata</taxon>
        <taxon>Astacidea</taxon>
        <taxon>Nephropoidea</taxon>
        <taxon>Nephropidae</taxon>
        <taxon>Homarus</taxon>
    </lineage>
</organism>
<feature type="signal peptide" evidence="2">
    <location>
        <begin position="1"/>
        <end position="18"/>
    </location>
</feature>
<evidence type="ECO:0000313" key="3">
    <source>
        <dbReference type="EMBL" id="KAG7174052.1"/>
    </source>
</evidence>
<evidence type="ECO:0000256" key="2">
    <source>
        <dbReference type="SAM" id="SignalP"/>
    </source>
</evidence>
<proteinExistence type="predicted"/>
<sequence length="162" mass="18379">MVLLAGLVALMAITCAQAQTVTYSFTQFPYKESVGNEKVWSEYEVACAQSPRCLELRGVHHTRCVRQCVSPSCYLDIYTHDEVSWRREKLMCVWHPSKVASFNECLDNDAPEATLTPSSPTPGPHQQRCPSAQTHWHRCGPGCSSGTWRRWRSWSTPGQEYL</sequence>
<gene>
    <name evidence="3" type="ORF">Hamer_G017770</name>
</gene>
<dbReference type="EMBL" id="JAHLQT010007950">
    <property type="protein sequence ID" value="KAG7174052.1"/>
    <property type="molecule type" value="Genomic_DNA"/>
</dbReference>
<accession>A0A8J5N6E5</accession>
<keyword evidence="4" id="KW-1185">Reference proteome</keyword>
<feature type="chain" id="PRO_5035278847" evidence="2">
    <location>
        <begin position="19"/>
        <end position="162"/>
    </location>
</feature>
<evidence type="ECO:0000256" key="1">
    <source>
        <dbReference type="SAM" id="MobiDB-lite"/>
    </source>
</evidence>
<reference evidence="3" key="1">
    <citation type="journal article" date="2021" name="Sci. Adv.">
        <title>The American lobster genome reveals insights on longevity, neural, and immune adaptations.</title>
        <authorList>
            <person name="Polinski J.M."/>
            <person name="Zimin A.V."/>
            <person name="Clark K.F."/>
            <person name="Kohn A.B."/>
            <person name="Sadowski N."/>
            <person name="Timp W."/>
            <person name="Ptitsyn A."/>
            <person name="Khanna P."/>
            <person name="Romanova D.Y."/>
            <person name="Williams P."/>
            <person name="Greenwood S.J."/>
            <person name="Moroz L.L."/>
            <person name="Walt D.R."/>
            <person name="Bodnar A.G."/>
        </authorList>
    </citation>
    <scope>NUCLEOTIDE SEQUENCE</scope>
    <source>
        <strain evidence="3">GMGI-L3</strain>
    </source>
</reference>
<keyword evidence="2" id="KW-0732">Signal</keyword>
<dbReference type="AlphaFoldDB" id="A0A8J5N6E5"/>
<feature type="region of interest" description="Disordered" evidence="1">
    <location>
        <begin position="113"/>
        <end position="136"/>
    </location>
</feature>
<name>A0A8J5N6E5_HOMAM</name>